<protein>
    <submittedName>
        <fullName evidence="4">Otoancorin-like</fullName>
    </submittedName>
</protein>
<sequence>MSPRWAYLLIIFVSVVHKDLAKLRCDGDSLMKKNGKLSKEDIDDLISIDNQPQIKMCLVVLGKNPLETGIAELLWRDLVKVYKTADDIPEDELQLLGWISAGIPAPDFMNLSLTDIDTIASFGKWRNYSREQLMSLKQAIEDQWSYKGPSDLSSYDLAALGQVLCVFNKSYIAAIKPMAYKAAAADISNLVNCPQEILKEFALLATSRDAFGDPSGWTAIQIALIGCVIVGLDSVRDIQPDAFEGLSASNMQCLPNNVLQAMSIEQISHLSLSAVNSLTYAQRSSLDREQIKAIQETANTLGAVLNDGRFTSRTTWSTMTLVTYLQLTTLIISSYCRL</sequence>
<keyword evidence="5" id="KW-1185">Reference proteome</keyword>
<feature type="chain" id="PRO_5026059737" evidence="3">
    <location>
        <begin position="22"/>
        <end position="338"/>
    </location>
</feature>
<evidence type="ECO:0000313" key="4">
    <source>
        <dbReference type="EMBL" id="KAF0774112.1"/>
    </source>
</evidence>
<keyword evidence="1 3" id="KW-0732">Signal</keyword>
<feature type="signal peptide" evidence="3">
    <location>
        <begin position="1"/>
        <end position="21"/>
    </location>
</feature>
<dbReference type="EMBL" id="VUJU01000009">
    <property type="protein sequence ID" value="KAF0774112.1"/>
    <property type="molecule type" value="Genomic_DNA"/>
</dbReference>
<dbReference type="Proteomes" id="UP000478052">
    <property type="component" value="Unassembled WGS sequence"/>
</dbReference>
<gene>
    <name evidence="4" type="ORF">FWK35_00000531</name>
</gene>
<reference evidence="4 5" key="1">
    <citation type="submission" date="2019-08" db="EMBL/GenBank/DDBJ databases">
        <title>Whole genome of Aphis craccivora.</title>
        <authorList>
            <person name="Voronova N.V."/>
            <person name="Shulinski R.S."/>
            <person name="Bandarenka Y.V."/>
            <person name="Zhorov D.G."/>
            <person name="Warner D."/>
        </authorList>
    </citation>
    <scope>NUCLEOTIDE SEQUENCE [LARGE SCALE GENOMIC DNA]</scope>
    <source>
        <strain evidence="4">180601</strain>
        <tissue evidence="4">Whole Body</tissue>
    </source>
</reference>
<dbReference type="PANTHER" id="PTHR23412">
    <property type="entry name" value="STEREOCILIN RELATED"/>
    <property type="match status" value="1"/>
</dbReference>
<dbReference type="GO" id="GO:0009986">
    <property type="term" value="C:cell surface"/>
    <property type="evidence" value="ECO:0007669"/>
    <property type="project" value="TreeGrafter"/>
</dbReference>
<dbReference type="AlphaFoldDB" id="A0A6G0ZRU2"/>
<proteinExistence type="predicted"/>
<evidence type="ECO:0000256" key="2">
    <source>
        <dbReference type="ARBA" id="ARBA00023180"/>
    </source>
</evidence>
<comment type="caution">
    <text evidence="4">The sequence shown here is derived from an EMBL/GenBank/DDBJ whole genome shotgun (WGS) entry which is preliminary data.</text>
</comment>
<evidence type="ECO:0000313" key="5">
    <source>
        <dbReference type="Proteomes" id="UP000478052"/>
    </source>
</evidence>
<dbReference type="OrthoDB" id="8195838at2759"/>
<dbReference type="PANTHER" id="PTHR23412:SF18">
    <property type="entry name" value="OTOANCORIN"/>
    <property type="match status" value="1"/>
</dbReference>
<dbReference type="InterPro" id="IPR026664">
    <property type="entry name" value="Stereocilin-rel"/>
</dbReference>
<evidence type="ECO:0000256" key="3">
    <source>
        <dbReference type="SAM" id="SignalP"/>
    </source>
</evidence>
<accession>A0A6G0ZRU2</accession>
<organism evidence="4 5">
    <name type="scientific">Aphis craccivora</name>
    <name type="common">Cowpea aphid</name>
    <dbReference type="NCBI Taxonomy" id="307492"/>
    <lineage>
        <taxon>Eukaryota</taxon>
        <taxon>Metazoa</taxon>
        <taxon>Ecdysozoa</taxon>
        <taxon>Arthropoda</taxon>
        <taxon>Hexapoda</taxon>
        <taxon>Insecta</taxon>
        <taxon>Pterygota</taxon>
        <taxon>Neoptera</taxon>
        <taxon>Paraneoptera</taxon>
        <taxon>Hemiptera</taxon>
        <taxon>Sternorrhyncha</taxon>
        <taxon>Aphidomorpha</taxon>
        <taxon>Aphidoidea</taxon>
        <taxon>Aphididae</taxon>
        <taxon>Aphidini</taxon>
        <taxon>Aphis</taxon>
        <taxon>Aphis</taxon>
    </lineage>
</organism>
<keyword evidence="2" id="KW-0325">Glycoprotein</keyword>
<name>A0A6G0ZRU2_APHCR</name>
<dbReference type="GO" id="GO:0007160">
    <property type="term" value="P:cell-matrix adhesion"/>
    <property type="evidence" value="ECO:0007669"/>
    <property type="project" value="TreeGrafter"/>
</dbReference>
<evidence type="ECO:0000256" key="1">
    <source>
        <dbReference type="ARBA" id="ARBA00022729"/>
    </source>
</evidence>